<dbReference type="PANTHER" id="PTHR47870">
    <property type="entry name" value="CYTOCHROME C-TYPE BIOGENESIS PROTEIN CCMH"/>
    <property type="match status" value="1"/>
</dbReference>
<dbReference type="KEGG" id="pin:Ping_3016"/>
<dbReference type="OrthoDB" id="9776053at2"/>
<dbReference type="InterPro" id="IPR051263">
    <property type="entry name" value="C-type_cytochrome_biogenesis"/>
</dbReference>
<comment type="subcellular location">
    <subcellularLocation>
        <location evidence="1">Cell envelope</location>
    </subcellularLocation>
</comment>
<dbReference type="SUPFAM" id="SSF48452">
    <property type="entry name" value="TPR-like"/>
    <property type="match status" value="1"/>
</dbReference>
<dbReference type="PANTHER" id="PTHR47870:SF1">
    <property type="entry name" value="CYTOCHROME C-TYPE BIOGENESIS PROTEIN CCMH"/>
    <property type="match status" value="1"/>
</dbReference>
<dbReference type="Pfam" id="PF23892">
    <property type="entry name" value="Ig_CycH"/>
    <property type="match status" value="1"/>
</dbReference>
<keyword evidence="9" id="KW-1185">Reference proteome</keyword>
<evidence type="ECO:0000256" key="1">
    <source>
        <dbReference type="ARBA" id="ARBA00004196"/>
    </source>
</evidence>
<dbReference type="InterPro" id="IPR056412">
    <property type="entry name" value="Ig_CycH"/>
</dbReference>
<keyword evidence="5" id="KW-1133">Transmembrane helix</keyword>
<evidence type="ECO:0000313" key="9">
    <source>
        <dbReference type="Proteomes" id="UP000000639"/>
    </source>
</evidence>
<dbReference type="Proteomes" id="UP000000639">
    <property type="component" value="Chromosome"/>
</dbReference>
<evidence type="ECO:0000256" key="3">
    <source>
        <dbReference type="ARBA" id="ARBA00022748"/>
    </source>
</evidence>
<keyword evidence="5" id="KW-0812">Transmembrane</keyword>
<name>A1SZ03_PSYIN</name>
<evidence type="ECO:0000256" key="2">
    <source>
        <dbReference type="ARBA" id="ARBA00022737"/>
    </source>
</evidence>
<dbReference type="Gene3D" id="1.25.40.10">
    <property type="entry name" value="Tetratricopeptide repeat domain"/>
    <property type="match status" value="1"/>
</dbReference>
<dbReference type="HOGENOM" id="CLU_036074_1_1_6"/>
<feature type="domain" description="Cytochrome c-type biogenesis protein H TPR" evidence="7">
    <location>
        <begin position="118"/>
        <end position="274"/>
    </location>
</feature>
<dbReference type="RefSeq" id="WP_011771272.1">
    <property type="nucleotide sequence ID" value="NC_008709.1"/>
</dbReference>
<keyword evidence="5" id="KW-0472">Membrane</keyword>
<dbReference type="Pfam" id="PF23914">
    <property type="entry name" value="TPR_CcmH_CycH"/>
    <property type="match status" value="1"/>
</dbReference>
<dbReference type="STRING" id="357804.Ping_3016"/>
<reference evidence="8 9" key="1">
    <citation type="submission" date="2007-01" db="EMBL/GenBank/DDBJ databases">
        <title>Complete sequence of Psychromonas ingrahamii 37.</title>
        <authorList>
            <consortium name="US DOE Joint Genome Institute"/>
            <person name="Copeland A."/>
            <person name="Lucas S."/>
            <person name="Lapidus A."/>
            <person name="Barry K."/>
            <person name="Detter J.C."/>
            <person name="Glavina del Rio T."/>
            <person name="Hammon N."/>
            <person name="Israni S."/>
            <person name="Dalin E."/>
            <person name="Tice H."/>
            <person name="Pitluck S."/>
            <person name="Thompson L.S."/>
            <person name="Brettin T."/>
            <person name="Bruce D."/>
            <person name="Han C."/>
            <person name="Tapia R."/>
            <person name="Schmutz J."/>
            <person name="Larimer F."/>
            <person name="Land M."/>
            <person name="Hauser L."/>
            <person name="Kyrpides N."/>
            <person name="Ivanova N."/>
            <person name="Staley J."/>
            <person name="Richardson P."/>
        </authorList>
    </citation>
    <scope>NUCLEOTIDE SEQUENCE [LARGE SCALE GENOMIC DNA]</scope>
    <source>
        <strain evidence="8 9">37</strain>
    </source>
</reference>
<dbReference type="InterPro" id="IPR056413">
    <property type="entry name" value="TPR_CcmH_CycH"/>
</dbReference>
<evidence type="ECO:0000256" key="5">
    <source>
        <dbReference type="SAM" id="Phobius"/>
    </source>
</evidence>
<dbReference type="eggNOG" id="COG4235">
    <property type="taxonomic scope" value="Bacteria"/>
</dbReference>
<proteinExistence type="predicted"/>
<dbReference type="NCBIfam" id="TIGR03142">
    <property type="entry name" value="cytochro_ccmI"/>
    <property type="match status" value="1"/>
</dbReference>
<dbReference type="InterPro" id="IPR011990">
    <property type="entry name" value="TPR-like_helical_dom_sf"/>
</dbReference>
<keyword evidence="3" id="KW-0201">Cytochrome c-type biogenesis</keyword>
<evidence type="ECO:0000259" key="6">
    <source>
        <dbReference type="Pfam" id="PF23892"/>
    </source>
</evidence>
<organism evidence="8 9">
    <name type="scientific">Psychromonas ingrahamii (strain DSM 17664 / CCUG 51855 / 37)</name>
    <dbReference type="NCBI Taxonomy" id="357804"/>
    <lineage>
        <taxon>Bacteria</taxon>
        <taxon>Pseudomonadati</taxon>
        <taxon>Pseudomonadota</taxon>
        <taxon>Gammaproteobacteria</taxon>
        <taxon>Alteromonadales</taxon>
        <taxon>Psychromonadaceae</taxon>
        <taxon>Psychromonas</taxon>
    </lineage>
</organism>
<protein>
    <submittedName>
        <fullName evidence="8">Cytochrome c-type biogenesis protein CcmI</fullName>
    </submittedName>
</protein>
<feature type="transmembrane region" description="Helical" evidence="5">
    <location>
        <begin position="6"/>
        <end position="28"/>
    </location>
</feature>
<dbReference type="InterPro" id="IPR017560">
    <property type="entry name" value="Cyt_c_biogenesis_CcmI"/>
</dbReference>
<dbReference type="GO" id="GO:0030313">
    <property type="term" value="C:cell envelope"/>
    <property type="evidence" value="ECO:0007669"/>
    <property type="project" value="UniProtKB-SubCell"/>
</dbReference>
<dbReference type="AlphaFoldDB" id="A1SZ03"/>
<evidence type="ECO:0000256" key="4">
    <source>
        <dbReference type="ARBA" id="ARBA00022803"/>
    </source>
</evidence>
<keyword evidence="2" id="KW-0677">Repeat</keyword>
<keyword evidence="4" id="KW-0802">TPR repeat</keyword>
<dbReference type="GO" id="GO:0017004">
    <property type="term" value="P:cytochrome complex assembly"/>
    <property type="evidence" value="ECO:0007669"/>
    <property type="project" value="UniProtKB-KW"/>
</dbReference>
<evidence type="ECO:0000259" key="7">
    <source>
        <dbReference type="Pfam" id="PF23914"/>
    </source>
</evidence>
<evidence type="ECO:0000313" key="8">
    <source>
        <dbReference type="EMBL" id="ABM04718.1"/>
    </source>
</evidence>
<sequence>MILQFWLTSILLVIIASALLTIPFIRSYKNRQQGERRNQLNRALYDIRLTELENDEAQDLIVDKETFRTELQHNLLDDVIDKETPDNYKNSKMLWLPAVLILVFGSYGLYSSVGAYQEVEQWQSVMERYPDLQNKLFNDQDSSPSEQELRDLMLGLRTQLSQNSNNADGWLLYSRLAMVFKETEVALDAIKKALLLDPKSLNIRLVDIQLKMQTGDAGIQNQAESLLTELLREYPNELQAWSMYAFIALEKKDYALAIQRWEKMQTLVENDSPQAETLRDSIGYAKQQMSKDAGSVIDNATPNLNNSIDNLPAAIGVTYRVEISVDDNVVVPKDGFLFVYAQAVGGPPMPIAALKIKLPTFPATIELSDANSMVKGVKLSDYPNFIIKARISVDGNASNSAGQWQGESPAIAAGEKQNVKVLVSQLLE</sequence>
<accession>A1SZ03</accession>
<feature type="transmembrane region" description="Helical" evidence="5">
    <location>
        <begin position="93"/>
        <end position="110"/>
    </location>
</feature>
<gene>
    <name evidence="8" type="ordered locus">Ping_3016</name>
</gene>
<dbReference type="EMBL" id="CP000510">
    <property type="protein sequence ID" value="ABM04718.1"/>
    <property type="molecule type" value="Genomic_DNA"/>
</dbReference>
<feature type="domain" description="Cytochrome c-type biogenesis protein H Ig-like" evidence="6">
    <location>
        <begin position="320"/>
        <end position="423"/>
    </location>
</feature>